<dbReference type="Gene3D" id="3.30.1250.10">
    <property type="entry name" value="Ribosome maturation protein SBDS, N-terminal domain"/>
    <property type="match status" value="1"/>
</dbReference>
<evidence type="ECO:0000256" key="7">
    <source>
        <dbReference type="ARBA" id="ARBA00049708"/>
    </source>
</evidence>
<evidence type="ECO:0000256" key="4">
    <source>
        <dbReference type="ARBA" id="ARBA00022490"/>
    </source>
</evidence>
<keyword evidence="13" id="KW-1185">Reference proteome</keyword>
<dbReference type="NCBIfam" id="TIGR00291">
    <property type="entry name" value="RNA_SBDS"/>
    <property type="match status" value="1"/>
</dbReference>
<keyword evidence="5" id="KW-0690">Ribosome biogenesis</keyword>
<evidence type="ECO:0000256" key="3">
    <source>
        <dbReference type="ARBA" id="ARBA00007433"/>
    </source>
</evidence>
<dbReference type="InterPro" id="IPR018978">
    <property type="entry name" value="SDO1/SBDS_central"/>
</dbReference>
<name>A0A316UEM9_9BASI</name>
<sequence>MPINQPANQIKLTNVSVVRLKKGGKRFEIACYKNKVREWRTGVEKDLDEVVQIQNVFVNVSKGQVAPQEDLQKAFNTTDREKITLEILKKGELQVGEKERSAELTNLWRDIATQVSSRCVDPSNKRPYTVGVIEKAMTEVHYSVKTGKAAKSQALDVIKLLQSNNVLPLERARMRIRLTLPSKEGKRLKDKVIENVEKVEEEDWSEEWELIAEIDPGALRVLNDLLETESKGKGKIETLNFASVQEGEGMND</sequence>
<dbReference type="Gene3D" id="3.30.70.240">
    <property type="match status" value="1"/>
</dbReference>
<evidence type="ECO:0000256" key="8">
    <source>
        <dbReference type="ARBA" id="ARBA00071414"/>
    </source>
</evidence>
<dbReference type="InterPro" id="IPR002140">
    <property type="entry name" value="Sdo1/SBDS"/>
</dbReference>
<dbReference type="Gene3D" id="1.10.10.900">
    <property type="entry name" value="SBDS protein C-terminal domain, subdomain 1"/>
    <property type="match status" value="1"/>
</dbReference>
<dbReference type="GO" id="GO:0005737">
    <property type="term" value="C:cytoplasm"/>
    <property type="evidence" value="ECO:0007669"/>
    <property type="project" value="UniProtKB-SubCell"/>
</dbReference>
<dbReference type="Proteomes" id="UP000245942">
    <property type="component" value="Unassembled WGS sequence"/>
</dbReference>
<dbReference type="OrthoDB" id="10253092at2759"/>
<dbReference type="RefSeq" id="XP_025350907.1">
    <property type="nucleotide sequence ID" value="XM_025490769.1"/>
</dbReference>
<dbReference type="PANTHER" id="PTHR10927">
    <property type="entry name" value="RIBOSOME MATURATION PROTEIN SBDS"/>
    <property type="match status" value="1"/>
</dbReference>
<reference evidence="12 13" key="1">
    <citation type="journal article" date="2018" name="Mol. Biol. Evol.">
        <title>Broad Genomic Sampling Reveals a Smut Pathogenic Ancestry of the Fungal Clade Ustilaginomycotina.</title>
        <authorList>
            <person name="Kijpornyongpan T."/>
            <person name="Mondo S.J."/>
            <person name="Barry K."/>
            <person name="Sandor L."/>
            <person name="Lee J."/>
            <person name="Lipzen A."/>
            <person name="Pangilinan J."/>
            <person name="LaButti K."/>
            <person name="Hainaut M."/>
            <person name="Henrissat B."/>
            <person name="Grigoriev I.V."/>
            <person name="Spatafora J.W."/>
            <person name="Aime M.C."/>
        </authorList>
    </citation>
    <scope>NUCLEOTIDE SEQUENCE [LARGE SCALE GENOMIC DNA]</scope>
    <source>
        <strain evidence="12 13">MCA 4718</strain>
    </source>
</reference>
<keyword evidence="6" id="KW-0539">Nucleus</keyword>
<gene>
    <name evidence="12" type="ORF">BCV69DRAFT_265001</name>
</gene>
<dbReference type="AlphaFoldDB" id="A0A316UEM9"/>
<evidence type="ECO:0000256" key="6">
    <source>
        <dbReference type="ARBA" id="ARBA00023242"/>
    </source>
</evidence>
<protein>
    <recommendedName>
        <fullName evidence="8">Ribosome maturation protein SDO1</fullName>
    </recommendedName>
</protein>
<dbReference type="Pfam" id="PF20268">
    <property type="entry name" value="SBDS_C"/>
    <property type="match status" value="1"/>
</dbReference>
<dbReference type="PANTHER" id="PTHR10927:SF1">
    <property type="entry name" value="RIBOSOME MATURATION PROTEIN SBDS"/>
    <property type="match status" value="1"/>
</dbReference>
<evidence type="ECO:0000256" key="1">
    <source>
        <dbReference type="ARBA" id="ARBA00004123"/>
    </source>
</evidence>
<feature type="domain" description="Ribosome maturation protein SDO1/SBDS central" evidence="10">
    <location>
        <begin position="109"/>
        <end position="172"/>
    </location>
</feature>
<evidence type="ECO:0000256" key="2">
    <source>
        <dbReference type="ARBA" id="ARBA00004496"/>
    </source>
</evidence>
<dbReference type="InterPro" id="IPR019783">
    <property type="entry name" value="SDO1/SBDS_N"/>
</dbReference>
<dbReference type="FunFam" id="3.30.1250.10:FF:000001">
    <property type="entry name" value="SBDS, ribosome maturation factor"/>
    <property type="match status" value="1"/>
</dbReference>
<dbReference type="STRING" id="1684307.A0A316UEM9"/>
<accession>A0A316UEM9</accession>
<evidence type="ECO:0000259" key="9">
    <source>
        <dbReference type="Pfam" id="PF01172"/>
    </source>
</evidence>
<dbReference type="SUPFAM" id="SSF89895">
    <property type="entry name" value="FYSH domain"/>
    <property type="match status" value="1"/>
</dbReference>
<dbReference type="EMBL" id="KZ819321">
    <property type="protein sequence ID" value="PWN23747.1"/>
    <property type="molecule type" value="Genomic_DNA"/>
</dbReference>
<dbReference type="GO" id="GO:0042256">
    <property type="term" value="P:cytosolic ribosome assembly"/>
    <property type="evidence" value="ECO:0007669"/>
    <property type="project" value="InterPro"/>
</dbReference>
<dbReference type="Pfam" id="PF09377">
    <property type="entry name" value="SBDS_domain_II"/>
    <property type="match status" value="1"/>
</dbReference>
<proteinExistence type="inferred from homology"/>
<evidence type="ECO:0000313" key="12">
    <source>
        <dbReference type="EMBL" id="PWN23747.1"/>
    </source>
</evidence>
<dbReference type="Pfam" id="PF01172">
    <property type="entry name" value="SBDS_N"/>
    <property type="match status" value="1"/>
</dbReference>
<dbReference type="GO" id="GO:0005634">
    <property type="term" value="C:nucleus"/>
    <property type="evidence" value="ECO:0007669"/>
    <property type="project" value="UniProtKB-SubCell"/>
</dbReference>
<comment type="subcellular location">
    <subcellularLocation>
        <location evidence="2">Cytoplasm</location>
    </subcellularLocation>
    <subcellularLocation>
        <location evidence="1">Nucleus</location>
    </subcellularLocation>
</comment>
<dbReference type="GeneID" id="37012503"/>
<evidence type="ECO:0000256" key="5">
    <source>
        <dbReference type="ARBA" id="ARBA00022517"/>
    </source>
</evidence>
<evidence type="ECO:0000313" key="13">
    <source>
        <dbReference type="Proteomes" id="UP000245942"/>
    </source>
</evidence>
<comment type="subunit">
    <text evidence="7">Associates with the 60S ribosomal subunit.</text>
</comment>
<organism evidence="12 13">
    <name type="scientific">Pseudomicrostroma glucosiphilum</name>
    <dbReference type="NCBI Taxonomy" id="1684307"/>
    <lineage>
        <taxon>Eukaryota</taxon>
        <taxon>Fungi</taxon>
        <taxon>Dikarya</taxon>
        <taxon>Basidiomycota</taxon>
        <taxon>Ustilaginomycotina</taxon>
        <taxon>Exobasidiomycetes</taxon>
        <taxon>Microstromatales</taxon>
        <taxon>Microstromatales incertae sedis</taxon>
        <taxon>Pseudomicrostroma</taxon>
    </lineage>
</organism>
<dbReference type="InterPro" id="IPR036786">
    <property type="entry name" value="Ribosome_mat_SBDS_N_sf"/>
</dbReference>
<comment type="similarity">
    <text evidence="3">Belongs to the SDO1/SBDS family.</text>
</comment>
<evidence type="ECO:0000259" key="11">
    <source>
        <dbReference type="Pfam" id="PF20268"/>
    </source>
</evidence>
<dbReference type="InterPro" id="IPR037188">
    <property type="entry name" value="Sdo1/SBDS_central_sf"/>
</dbReference>
<feature type="domain" description="Ribosome maturation protein SDO1/SBDS C-terminal" evidence="11">
    <location>
        <begin position="174"/>
        <end position="240"/>
    </location>
</feature>
<dbReference type="SUPFAM" id="SSF109728">
    <property type="entry name" value="Hypothetical protein AF0491, middle domain"/>
    <property type="match status" value="1"/>
</dbReference>
<feature type="domain" description="Ribosome maturation protein SDO1/SBDS N-terminal" evidence="9">
    <location>
        <begin position="14"/>
        <end position="100"/>
    </location>
</feature>
<dbReference type="InterPro" id="IPR046928">
    <property type="entry name" value="SDO1/SBDS_C"/>
</dbReference>
<keyword evidence="4" id="KW-0963">Cytoplasm</keyword>
<dbReference type="InterPro" id="IPR039100">
    <property type="entry name" value="Sdo1/SBDS-like"/>
</dbReference>
<evidence type="ECO:0000259" key="10">
    <source>
        <dbReference type="Pfam" id="PF09377"/>
    </source>
</evidence>